<evidence type="ECO:0000313" key="2">
    <source>
        <dbReference type="EMBL" id="RJG04350.1"/>
    </source>
</evidence>
<organism evidence="2 3">
    <name type="scientific">Noviherbaspirillum sedimenti</name>
    <dbReference type="NCBI Taxonomy" id="2320865"/>
    <lineage>
        <taxon>Bacteria</taxon>
        <taxon>Pseudomonadati</taxon>
        <taxon>Pseudomonadota</taxon>
        <taxon>Betaproteobacteria</taxon>
        <taxon>Burkholderiales</taxon>
        <taxon>Oxalobacteraceae</taxon>
        <taxon>Noviherbaspirillum</taxon>
    </lineage>
</organism>
<sequence>MATPPRKAAAQPADAIRKPAAAAKPAAVAKPAPTPPGAVKPVVSRKAVPAKSNAVAPAAALAAPKDKPKKPKLVRDSFTMPEAEYKVLADLKKACIKAGFEVKKSELLRVGVALMQRADVAQLQQVLATLPSLKAGRPKKAK</sequence>
<dbReference type="AlphaFoldDB" id="A0A3A3GTM3"/>
<evidence type="ECO:0000256" key="1">
    <source>
        <dbReference type="SAM" id="MobiDB-lite"/>
    </source>
</evidence>
<proteinExistence type="predicted"/>
<name>A0A3A3GTM3_9BURK</name>
<feature type="compositionally biased region" description="Low complexity" evidence="1">
    <location>
        <begin position="1"/>
        <end position="31"/>
    </location>
</feature>
<reference evidence="3" key="1">
    <citation type="submission" date="2018-09" db="EMBL/GenBank/DDBJ databases">
        <authorList>
            <person name="Zhu H."/>
        </authorList>
    </citation>
    <scope>NUCLEOTIDE SEQUENCE [LARGE SCALE GENOMIC DNA]</scope>
    <source>
        <strain evidence="3">K1S02-23</strain>
    </source>
</reference>
<protein>
    <submittedName>
        <fullName evidence="2">Uncharacterized protein</fullName>
    </submittedName>
</protein>
<accession>A0A3A3GTM3</accession>
<dbReference type="OrthoDB" id="9182647at2"/>
<evidence type="ECO:0000313" key="3">
    <source>
        <dbReference type="Proteomes" id="UP000266327"/>
    </source>
</evidence>
<dbReference type="EMBL" id="QYUQ01000002">
    <property type="protein sequence ID" value="RJG04350.1"/>
    <property type="molecule type" value="Genomic_DNA"/>
</dbReference>
<dbReference type="Proteomes" id="UP000266327">
    <property type="component" value="Unassembled WGS sequence"/>
</dbReference>
<feature type="region of interest" description="Disordered" evidence="1">
    <location>
        <begin position="1"/>
        <end position="44"/>
    </location>
</feature>
<comment type="caution">
    <text evidence="2">The sequence shown here is derived from an EMBL/GenBank/DDBJ whole genome shotgun (WGS) entry which is preliminary data.</text>
</comment>
<gene>
    <name evidence="2" type="ORF">D3878_10450</name>
</gene>
<keyword evidence="3" id="KW-1185">Reference proteome</keyword>